<proteinExistence type="predicted"/>
<keyword evidence="2" id="KW-1185">Reference proteome</keyword>
<organism evidence="1 2">
    <name type="scientific">Nepenthes gracilis</name>
    <name type="common">Slender pitcher plant</name>
    <dbReference type="NCBI Taxonomy" id="150966"/>
    <lineage>
        <taxon>Eukaryota</taxon>
        <taxon>Viridiplantae</taxon>
        <taxon>Streptophyta</taxon>
        <taxon>Embryophyta</taxon>
        <taxon>Tracheophyta</taxon>
        <taxon>Spermatophyta</taxon>
        <taxon>Magnoliopsida</taxon>
        <taxon>eudicotyledons</taxon>
        <taxon>Gunneridae</taxon>
        <taxon>Pentapetalae</taxon>
        <taxon>Caryophyllales</taxon>
        <taxon>Nepenthaceae</taxon>
        <taxon>Nepenthes</taxon>
    </lineage>
</organism>
<gene>
    <name evidence="1" type="ORF">Nepgr_027445</name>
</gene>
<reference evidence="1" key="1">
    <citation type="submission" date="2023-05" db="EMBL/GenBank/DDBJ databases">
        <title>Nepenthes gracilis genome sequencing.</title>
        <authorList>
            <person name="Fukushima K."/>
        </authorList>
    </citation>
    <scope>NUCLEOTIDE SEQUENCE</scope>
    <source>
        <strain evidence="1">SING2019-196</strain>
    </source>
</reference>
<evidence type="ECO:0000313" key="1">
    <source>
        <dbReference type="EMBL" id="GMH25602.1"/>
    </source>
</evidence>
<name>A0AAD3Y190_NEPGR</name>
<sequence length="113" mass="13215">MIFPTQRYFLDVQKLKNLGWLERTLWEQGLTKTMKWYINNPNWWDNDVGALLPHPRMLIMPSGIEQHFDRLNNSTSGTGWIGGLLGQLCEKQGIPYDYGRGRLEDRALFLADF</sequence>
<protein>
    <submittedName>
        <fullName evidence="1">Uncharacterized protein</fullName>
    </submittedName>
</protein>
<dbReference type="Proteomes" id="UP001279734">
    <property type="component" value="Unassembled WGS sequence"/>
</dbReference>
<dbReference type="EMBL" id="BSYO01000029">
    <property type="protein sequence ID" value="GMH25602.1"/>
    <property type="molecule type" value="Genomic_DNA"/>
</dbReference>
<dbReference type="SUPFAM" id="SSF51735">
    <property type="entry name" value="NAD(P)-binding Rossmann-fold domains"/>
    <property type="match status" value="1"/>
</dbReference>
<evidence type="ECO:0000313" key="2">
    <source>
        <dbReference type="Proteomes" id="UP001279734"/>
    </source>
</evidence>
<dbReference type="AlphaFoldDB" id="A0AAD3Y190"/>
<dbReference type="PANTHER" id="PTHR43000">
    <property type="entry name" value="DTDP-D-GLUCOSE 4,6-DEHYDRATASE-RELATED"/>
    <property type="match status" value="1"/>
</dbReference>
<dbReference type="InterPro" id="IPR036291">
    <property type="entry name" value="NAD(P)-bd_dom_sf"/>
</dbReference>
<accession>A0AAD3Y190</accession>
<comment type="caution">
    <text evidence="1">The sequence shown here is derived from an EMBL/GenBank/DDBJ whole genome shotgun (WGS) entry which is preliminary data.</text>
</comment>
<dbReference type="Gene3D" id="3.90.25.10">
    <property type="entry name" value="UDP-galactose 4-epimerase, domain 1"/>
    <property type="match status" value="1"/>
</dbReference>